<proteinExistence type="predicted"/>
<keyword evidence="2" id="KW-1185">Reference proteome</keyword>
<dbReference type="Proteomes" id="UP000472320">
    <property type="component" value="Unassembled WGS sequence"/>
</dbReference>
<evidence type="ECO:0000313" key="2">
    <source>
        <dbReference type="Proteomes" id="UP000472320"/>
    </source>
</evidence>
<comment type="caution">
    <text evidence="1">The sequence shown here is derived from an EMBL/GenBank/DDBJ whole genome shotgun (WGS) entry which is preliminary data.</text>
</comment>
<accession>A0A6L6QPF6</accession>
<gene>
    <name evidence="1" type="ORF">GM658_26900</name>
</gene>
<dbReference type="InterPro" id="IPR025157">
    <property type="entry name" value="Hemagglutinin_rpt"/>
</dbReference>
<dbReference type="Pfam" id="PF13332">
    <property type="entry name" value="Fil_haemagg_2"/>
    <property type="match status" value="2"/>
</dbReference>
<dbReference type="RefSeq" id="WP_211841950.1">
    <property type="nucleotide sequence ID" value="NZ_WNKX01000037.1"/>
</dbReference>
<dbReference type="EMBL" id="WNKX01000037">
    <property type="protein sequence ID" value="MTW14249.1"/>
    <property type="molecule type" value="Genomic_DNA"/>
</dbReference>
<reference evidence="1 2" key="1">
    <citation type="submission" date="2019-11" db="EMBL/GenBank/DDBJ databases">
        <title>Type strains purchased from KCTC, JCM and DSMZ.</title>
        <authorList>
            <person name="Lu H."/>
        </authorList>
    </citation>
    <scope>NUCLEOTIDE SEQUENCE [LARGE SCALE GENOMIC DNA]</scope>
    <source>
        <strain evidence="1 2">JCM 31587</strain>
    </source>
</reference>
<protein>
    <submittedName>
        <fullName evidence="1">Filamentous hemagglutinin</fullName>
    </submittedName>
</protein>
<name>A0A6L6QPF6_9BURK</name>
<feature type="non-terminal residue" evidence="1">
    <location>
        <position position="276"/>
    </location>
</feature>
<evidence type="ECO:0000313" key="1">
    <source>
        <dbReference type="EMBL" id="MTW14249.1"/>
    </source>
</evidence>
<sequence>MHNANQSDNKAVGKVVISDTERFAGYHNEKHLDNSNQVTQVASNVGSLNGDVVLTAGQKYTQASSNVTAGNDVNITAKSIDITALDNTGSNRTANSDLKIGAFARISSPLIDLVNNVNAARKSDGRVQAMQGIAAAADGYQLAKSMSSGILVKGEAGLGFASSNNSSNGNGSTAEGSSINAKGNVNLTSTDGDIHATGATLNTGKTMKLDSAQNIMLDASQSTAHNDGKNHSAGAEVGVGFQVGAQTGVYVYAAANVGNGHNNSDSTINNNTQLKA</sequence>
<dbReference type="AlphaFoldDB" id="A0A6L6QPF6"/>
<organism evidence="1 2">
    <name type="scientific">Massilia eburnea</name>
    <dbReference type="NCBI Taxonomy" id="1776165"/>
    <lineage>
        <taxon>Bacteria</taxon>
        <taxon>Pseudomonadati</taxon>
        <taxon>Pseudomonadota</taxon>
        <taxon>Betaproteobacteria</taxon>
        <taxon>Burkholderiales</taxon>
        <taxon>Oxalobacteraceae</taxon>
        <taxon>Telluria group</taxon>
        <taxon>Massilia</taxon>
    </lineage>
</organism>
<dbReference type="GO" id="GO:0003824">
    <property type="term" value="F:catalytic activity"/>
    <property type="evidence" value="ECO:0007669"/>
    <property type="project" value="UniProtKB-ARBA"/>
</dbReference>